<dbReference type="Proteomes" id="UP000199420">
    <property type="component" value="Unassembled WGS sequence"/>
</dbReference>
<dbReference type="RefSeq" id="WP_091339646.1">
    <property type="nucleotide sequence ID" value="NZ_FNYC01000007.1"/>
</dbReference>
<sequence length="329" mass="33455">MRLPRLLFAFLMLGLLAPAAHAQVPAPVPASPYAVVVPVTDTSEAQRDAAFATALGQVLERVAGGQDLRDKPGYDDALKGAPGLVQQFQYQRAGSGIVLQVNFDPGAVRRLITQIGVPAAGVKPPVLALVHGSDGSLLGQDALGALARSAAARGYTLAWPDPSHLPDASAVAGADPAALAMVTQRYHTGLILVGNLKGGSADWTLVSGGKVLSWSDQGVSADALLADAGGAMADRLGKQLNVIGAGISSGKLWVSKVDSAQAYANLLAMLRADPAVREVNTLAAANDGFLLGIKASMPPAALAASLAAGGRLIQGTPHAGADASLQWLH</sequence>
<keyword evidence="3" id="KW-1185">Reference proteome</keyword>
<dbReference type="STRING" id="529704.SAMN02927913_3324"/>
<accession>A0A1H6YQ77</accession>
<dbReference type="OrthoDB" id="5944130at2"/>
<feature type="chain" id="PRO_5011674326" description="DUF2066 domain-containing protein" evidence="1">
    <location>
        <begin position="23"/>
        <end position="329"/>
    </location>
</feature>
<dbReference type="InterPro" id="IPR018642">
    <property type="entry name" value="DUF2066"/>
</dbReference>
<feature type="signal peptide" evidence="1">
    <location>
        <begin position="1"/>
        <end position="22"/>
    </location>
</feature>
<evidence type="ECO:0000313" key="2">
    <source>
        <dbReference type="EMBL" id="SEJ43453.1"/>
    </source>
</evidence>
<dbReference type="Pfam" id="PF09839">
    <property type="entry name" value="DUF2066"/>
    <property type="match status" value="1"/>
</dbReference>
<gene>
    <name evidence="2" type="ORF">SAMN04487997_3359</name>
</gene>
<reference evidence="2 3" key="1">
    <citation type="submission" date="2016-10" db="EMBL/GenBank/DDBJ databases">
        <authorList>
            <person name="de Groot N.N."/>
        </authorList>
    </citation>
    <scope>NUCLEOTIDE SEQUENCE [LARGE SCALE GENOMIC DNA]</scope>
    <source>
        <strain evidence="2 3">DSM 26515</strain>
    </source>
</reference>
<organism evidence="2 3">
    <name type="scientific">Frateuria terrea</name>
    <dbReference type="NCBI Taxonomy" id="529704"/>
    <lineage>
        <taxon>Bacteria</taxon>
        <taxon>Pseudomonadati</taxon>
        <taxon>Pseudomonadota</taxon>
        <taxon>Gammaproteobacteria</taxon>
        <taxon>Lysobacterales</taxon>
        <taxon>Rhodanobacteraceae</taxon>
        <taxon>Frateuria</taxon>
    </lineage>
</organism>
<name>A0A1H6YQ77_9GAMM</name>
<proteinExistence type="predicted"/>
<dbReference type="AlphaFoldDB" id="A0A1H6YQ77"/>
<evidence type="ECO:0008006" key="4">
    <source>
        <dbReference type="Google" id="ProtNLM"/>
    </source>
</evidence>
<evidence type="ECO:0000256" key="1">
    <source>
        <dbReference type="SAM" id="SignalP"/>
    </source>
</evidence>
<evidence type="ECO:0000313" key="3">
    <source>
        <dbReference type="Proteomes" id="UP000199420"/>
    </source>
</evidence>
<protein>
    <recommendedName>
        <fullName evidence="4">DUF2066 domain-containing protein</fullName>
    </recommendedName>
</protein>
<dbReference type="EMBL" id="FNYC01000007">
    <property type="protein sequence ID" value="SEJ43453.1"/>
    <property type="molecule type" value="Genomic_DNA"/>
</dbReference>
<keyword evidence="1" id="KW-0732">Signal</keyword>